<proteinExistence type="predicted"/>
<sequence length="125" mass="13341">MNRAPNAREARLLRAGLDHPELFHRYVTATLARAVWRVGNPPDPIAEVSEAEGDAMAEAGWIRLMPAPGGRMGPEPYRIGAHQAGQLAYVTEAGAHAIGRAQRADILVAVAERRAARDLVMGGAA</sequence>
<name>A0A6J5LSC4_9CAUD</name>
<evidence type="ECO:0000313" key="1">
    <source>
        <dbReference type="EMBL" id="CAB4137504.1"/>
    </source>
</evidence>
<protein>
    <submittedName>
        <fullName evidence="1">Uncharacterized protein</fullName>
    </submittedName>
</protein>
<organism evidence="1">
    <name type="scientific">uncultured Caudovirales phage</name>
    <dbReference type="NCBI Taxonomy" id="2100421"/>
    <lineage>
        <taxon>Viruses</taxon>
        <taxon>Duplodnaviria</taxon>
        <taxon>Heunggongvirae</taxon>
        <taxon>Uroviricota</taxon>
        <taxon>Caudoviricetes</taxon>
        <taxon>Peduoviridae</taxon>
        <taxon>Maltschvirus</taxon>
        <taxon>Maltschvirus maltsch</taxon>
    </lineage>
</organism>
<dbReference type="EMBL" id="LR796340">
    <property type="protein sequence ID" value="CAB4137504.1"/>
    <property type="molecule type" value="Genomic_DNA"/>
</dbReference>
<reference evidence="1" key="1">
    <citation type="submission" date="2020-04" db="EMBL/GenBank/DDBJ databases">
        <authorList>
            <person name="Chiriac C."/>
            <person name="Salcher M."/>
            <person name="Ghai R."/>
            <person name="Kavagutti S V."/>
        </authorList>
    </citation>
    <scope>NUCLEOTIDE SEQUENCE</scope>
</reference>
<gene>
    <name evidence="1" type="ORF">UFOVP326_34</name>
</gene>
<accession>A0A6J5LSC4</accession>